<evidence type="ECO:0000256" key="2">
    <source>
        <dbReference type="SAM" id="MobiDB-lite"/>
    </source>
</evidence>
<feature type="compositionally biased region" description="Low complexity" evidence="2">
    <location>
        <begin position="329"/>
        <end position="347"/>
    </location>
</feature>
<dbReference type="Proteomes" id="UP001055117">
    <property type="component" value="Unassembled WGS sequence"/>
</dbReference>
<proteinExistence type="predicted"/>
<evidence type="ECO:0000313" key="3">
    <source>
        <dbReference type="EMBL" id="GJD43781.1"/>
    </source>
</evidence>
<evidence type="ECO:0008006" key="5">
    <source>
        <dbReference type="Google" id="ProtNLM"/>
    </source>
</evidence>
<reference evidence="3 4" key="1">
    <citation type="journal article" date="2021" name="Front. Microbiol.">
        <title>Comprehensive Comparative Genomics and Phenotyping of Methylobacterium Species.</title>
        <authorList>
            <person name="Alessa O."/>
            <person name="Ogura Y."/>
            <person name="Fujitani Y."/>
            <person name="Takami H."/>
            <person name="Hayashi T."/>
            <person name="Sahin N."/>
            <person name="Tani A."/>
        </authorList>
    </citation>
    <scope>NUCLEOTIDE SEQUENCE [LARGE SCALE GENOMIC DNA]</scope>
    <source>
        <strain evidence="3 4">DSM 23679</strain>
    </source>
</reference>
<protein>
    <recommendedName>
        <fullName evidence="5">Relaxase/mobilization nuclease family protein</fullName>
    </recommendedName>
</protein>
<keyword evidence="4" id="KW-1185">Reference proteome</keyword>
<evidence type="ECO:0000313" key="4">
    <source>
        <dbReference type="Proteomes" id="UP001055117"/>
    </source>
</evidence>
<dbReference type="RefSeq" id="WP_238271823.1">
    <property type="nucleotide sequence ID" value="NZ_BPQG01000022.1"/>
</dbReference>
<name>A0ABQ4QFA8_9HYPH</name>
<comment type="caution">
    <text evidence="3">The sequence shown here is derived from an EMBL/GenBank/DDBJ whole genome shotgun (WGS) entry which is preliminary data.</text>
</comment>
<sequence length="596" mass="63176">MQHVRHGRTARDARNLGRHLLRRDGNASIEVVRIVGLAATDLPGALAAMRRLAPRTAAAAFHHISLAPSGTCAVADLSADADRAMREMGADPAIHPHALVVHGKTSVAGRAPCHAHLVVAHWGLEGQALDDSWLHLRLERVAREIEHDRGEPLTPGRHDRALAKALRARGRPEVAAALEAAAADGPPRSATTPGARQRLRRAGVDDVAARAAVKAAWASVTGPAALREALAEAGLSITPGGKPGVWTVVASGGAVVGALDRIVKQKRAVVVARMEESDDRTDPVVALAPAATLPGDPQPDPAHRHAYGPANGASRPLGGARGTVPPGGPARDAGGDPSDPARRGGPARPDRGKPAAAGPTPAPSRRNRIREAVAAHRLARDLNPTTIREEAARRYLAVRLAELEAVYRRARQDRDTARALIPEPAAVAEAQALEARARKEAGRVRAEAEAAEARRAELAAIAPTGWRRAWWWASGRLRPHRVALAQATGAARHARGMAMAHAQVVAGRVFGVEAEVEKAARRRPVEVQRRREAEAVAVRKMEEAAIAADLLRADLGRGALLVPDLLRQAEAERRRREAAEGVREALEIVGSGPRPR</sequence>
<feature type="coiled-coil region" evidence="1">
    <location>
        <begin position="400"/>
        <end position="454"/>
    </location>
</feature>
<evidence type="ECO:0000256" key="1">
    <source>
        <dbReference type="SAM" id="Coils"/>
    </source>
</evidence>
<accession>A0ABQ4QFA8</accession>
<organism evidence="3 4">
    <name type="scientific">Methylobacterium cerastii</name>
    <dbReference type="NCBI Taxonomy" id="932741"/>
    <lineage>
        <taxon>Bacteria</taxon>
        <taxon>Pseudomonadati</taxon>
        <taxon>Pseudomonadota</taxon>
        <taxon>Alphaproteobacteria</taxon>
        <taxon>Hyphomicrobiales</taxon>
        <taxon>Methylobacteriaceae</taxon>
        <taxon>Methylobacterium</taxon>
    </lineage>
</organism>
<keyword evidence="1" id="KW-0175">Coiled coil</keyword>
<feature type="region of interest" description="Disordered" evidence="2">
    <location>
        <begin position="290"/>
        <end position="367"/>
    </location>
</feature>
<dbReference type="EMBL" id="BPQG01000022">
    <property type="protein sequence ID" value="GJD43781.1"/>
    <property type="molecule type" value="Genomic_DNA"/>
</dbReference>
<gene>
    <name evidence="3" type="ORF">AFCDBAGC_1636</name>
</gene>